<feature type="compositionally biased region" description="Basic residues" evidence="1">
    <location>
        <begin position="14"/>
        <end position="24"/>
    </location>
</feature>
<protein>
    <submittedName>
        <fullName evidence="2">Uncharacterized protein</fullName>
    </submittedName>
</protein>
<accession>A0A5B0KWY5</accession>
<proteinExistence type="predicted"/>
<reference evidence="2 3" key="1">
    <citation type="submission" date="2019-07" db="EMBL/GenBank/DDBJ databases">
        <title>Genome sequencing of the stress-tolerant strain Azospirillum brasilense Az19.</title>
        <authorList>
            <person name="Maroniche G.A."/>
            <person name="Garcia J.E."/>
            <person name="Pagnussat L."/>
            <person name="Amenta M."/>
            <person name="Creus C.M."/>
        </authorList>
    </citation>
    <scope>NUCLEOTIDE SEQUENCE [LARGE SCALE GENOMIC DNA]</scope>
    <source>
        <strain evidence="2 3">Az19</strain>
    </source>
</reference>
<organism evidence="2 3">
    <name type="scientific">Azospirillum argentinense</name>
    <dbReference type="NCBI Taxonomy" id="2970906"/>
    <lineage>
        <taxon>Bacteria</taxon>
        <taxon>Pseudomonadati</taxon>
        <taxon>Pseudomonadota</taxon>
        <taxon>Alphaproteobacteria</taxon>
        <taxon>Rhodospirillales</taxon>
        <taxon>Azospirillaceae</taxon>
        <taxon>Azospirillum</taxon>
    </lineage>
</organism>
<evidence type="ECO:0000256" key="1">
    <source>
        <dbReference type="SAM" id="MobiDB-lite"/>
    </source>
</evidence>
<dbReference type="Proteomes" id="UP000325333">
    <property type="component" value="Unassembled WGS sequence"/>
</dbReference>
<evidence type="ECO:0000313" key="2">
    <source>
        <dbReference type="EMBL" id="KAA1056569.1"/>
    </source>
</evidence>
<dbReference type="EMBL" id="VEWN01000004">
    <property type="protein sequence ID" value="KAA1056569.1"/>
    <property type="molecule type" value="Genomic_DNA"/>
</dbReference>
<dbReference type="AlphaFoldDB" id="A0A5B0KWY5"/>
<gene>
    <name evidence="2" type="ORF">FH063_004717</name>
</gene>
<name>A0A5B0KWY5_9PROT</name>
<sequence>MFWSRFERCAPSTAHRRHRSKRRMPGPESAEVGGGVVVATELEKLAMGVRMDRKR</sequence>
<evidence type="ECO:0000313" key="3">
    <source>
        <dbReference type="Proteomes" id="UP000325333"/>
    </source>
</evidence>
<feature type="region of interest" description="Disordered" evidence="1">
    <location>
        <begin position="10"/>
        <end position="32"/>
    </location>
</feature>
<comment type="caution">
    <text evidence="2">The sequence shown here is derived from an EMBL/GenBank/DDBJ whole genome shotgun (WGS) entry which is preliminary data.</text>
</comment>